<reference evidence="2 3" key="1">
    <citation type="submission" date="2023-03" db="EMBL/GenBank/DDBJ databases">
        <title>Bacillus Genome Sequencing.</title>
        <authorList>
            <person name="Dunlap C."/>
        </authorList>
    </citation>
    <scope>NUCLEOTIDE SEQUENCE [LARGE SCALE GENOMIC DNA]</scope>
    <source>
        <strain evidence="2 3">BD-533</strain>
    </source>
</reference>
<keyword evidence="1" id="KW-0732">Signal</keyword>
<evidence type="ECO:0008006" key="4">
    <source>
        <dbReference type="Google" id="ProtNLM"/>
    </source>
</evidence>
<sequence>MLNKSNYMSLVVLNFILALSACADKDRSPLIQPAASPAAEQAQWNKEDHSIRAIGTLPEGKLLIKPMSQAVAAPLGAPSCYGQETDLRWSGHYEAWWESSSEGGSSKVSEFPDDFEIVQQGEAPTPMQHFQLGGIDILAFVPRYTDCHGLETYFFGVKEGKAFPLKLMLNDGQIVPQISQIPHRSLQIQSEELVLTGGFGAGQEFVDVYHFQYDALQELLIVTSKEKVKYNDLIFDE</sequence>
<evidence type="ECO:0000313" key="2">
    <source>
        <dbReference type="EMBL" id="MEC0230757.1"/>
    </source>
</evidence>
<accession>A0ABU6GBV3</accession>
<name>A0ABU6GBV3_9BACL</name>
<evidence type="ECO:0000256" key="1">
    <source>
        <dbReference type="SAM" id="SignalP"/>
    </source>
</evidence>
<organism evidence="2 3">
    <name type="scientific">Paenibacillus alba</name>
    <dbReference type="NCBI Taxonomy" id="1197127"/>
    <lineage>
        <taxon>Bacteria</taxon>
        <taxon>Bacillati</taxon>
        <taxon>Bacillota</taxon>
        <taxon>Bacilli</taxon>
        <taxon>Bacillales</taxon>
        <taxon>Paenibacillaceae</taxon>
        <taxon>Paenibacillus</taxon>
    </lineage>
</organism>
<keyword evidence="3" id="KW-1185">Reference proteome</keyword>
<comment type="caution">
    <text evidence="2">The sequence shown here is derived from an EMBL/GenBank/DDBJ whole genome shotgun (WGS) entry which is preliminary data.</text>
</comment>
<gene>
    <name evidence="2" type="ORF">P4I72_27035</name>
</gene>
<protein>
    <recommendedName>
        <fullName evidence="4">Lipoprotein</fullName>
    </recommendedName>
</protein>
<proteinExistence type="predicted"/>
<evidence type="ECO:0000313" key="3">
    <source>
        <dbReference type="Proteomes" id="UP001338137"/>
    </source>
</evidence>
<dbReference type="RefSeq" id="WP_326074770.1">
    <property type="nucleotide sequence ID" value="NZ_JARLKY010000079.1"/>
</dbReference>
<dbReference type="PROSITE" id="PS51257">
    <property type="entry name" value="PROKAR_LIPOPROTEIN"/>
    <property type="match status" value="1"/>
</dbReference>
<dbReference type="Proteomes" id="UP001338137">
    <property type="component" value="Unassembled WGS sequence"/>
</dbReference>
<feature type="chain" id="PRO_5046316086" description="Lipoprotein" evidence="1">
    <location>
        <begin position="24"/>
        <end position="237"/>
    </location>
</feature>
<feature type="signal peptide" evidence="1">
    <location>
        <begin position="1"/>
        <end position="23"/>
    </location>
</feature>
<dbReference type="EMBL" id="JARLKY010000079">
    <property type="protein sequence ID" value="MEC0230757.1"/>
    <property type="molecule type" value="Genomic_DNA"/>
</dbReference>